<accession>A0A1I4TTK2</accession>
<dbReference type="OrthoDB" id="4504900at2"/>
<name>A0A1I4TTK2_9PSEU</name>
<evidence type="ECO:0000313" key="3">
    <source>
        <dbReference type="Proteomes" id="UP000199398"/>
    </source>
</evidence>
<dbReference type="Proteomes" id="UP000270697">
    <property type="component" value="Unassembled WGS sequence"/>
</dbReference>
<dbReference type="Gene3D" id="3.20.20.210">
    <property type="match status" value="1"/>
</dbReference>
<proteinExistence type="predicted"/>
<dbReference type="AlphaFoldDB" id="A0A1I4TTK2"/>
<dbReference type="EMBL" id="FOUP01000001">
    <property type="protein sequence ID" value="SFM80029.1"/>
    <property type="molecule type" value="Genomic_DNA"/>
</dbReference>
<dbReference type="Proteomes" id="UP000199398">
    <property type="component" value="Unassembled WGS sequence"/>
</dbReference>
<dbReference type="EMBL" id="RBXX01000002">
    <property type="protein sequence ID" value="RKT88549.1"/>
    <property type="molecule type" value="Genomic_DNA"/>
</dbReference>
<gene>
    <name evidence="1" type="ORF">ATL45_6987</name>
    <name evidence="2" type="ORF">SAMN05421805_1011572</name>
</gene>
<dbReference type="STRING" id="455193.SAMN05421805_1011572"/>
<evidence type="ECO:0000313" key="2">
    <source>
        <dbReference type="EMBL" id="SFM80029.1"/>
    </source>
</evidence>
<evidence type="ECO:0008006" key="5">
    <source>
        <dbReference type="Google" id="ProtNLM"/>
    </source>
</evidence>
<keyword evidence="4" id="KW-1185">Reference proteome</keyword>
<dbReference type="InterPro" id="IPR038071">
    <property type="entry name" value="UROD/MetE-like_sf"/>
</dbReference>
<dbReference type="RefSeq" id="WP_093146894.1">
    <property type="nucleotide sequence ID" value="NZ_FOUP01000001.1"/>
</dbReference>
<dbReference type="SUPFAM" id="SSF51726">
    <property type="entry name" value="UROD/MetE-like"/>
    <property type="match status" value="1"/>
</dbReference>
<reference evidence="1 4" key="2">
    <citation type="submission" date="2018-10" db="EMBL/GenBank/DDBJ databases">
        <title>Sequencing the genomes of 1000 actinobacteria strains.</title>
        <authorList>
            <person name="Klenk H.-P."/>
        </authorList>
    </citation>
    <scope>NUCLEOTIDE SEQUENCE [LARGE SCALE GENOMIC DNA]</scope>
    <source>
        <strain evidence="1 4">DSM 45119</strain>
    </source>
</reference>
<protein>
    <recommendedName>
        <fullName evidence="5">Methionine synthase</fullName>
    </recommendedName>
</protein>
<evidence type="ECO:0000313" key="4">
    <source>
        <dbReference type="Proteomes" id="UP000270697"/>
    </source>
</evidence>
<evidence type="ECO:0000313" key="1">
    <source>
        <dbReference type="EMBL" id="RKT88549.1"/>
    </source>
</evidence>
<reference evidence="2 3" key="1">
    <citation type="submission" date="2016-10" db="EMBL/GenBank/DDBJ databases">
        <authorList>
            <person name="de Groot N.N."/>
        </authorList>
    </citation>
    <scope>NUCLEOTIDE SEQUENCE [LARGE SCALE GENOMIC DNA]</scope>
    <source>
        <strain evidence="2 3">CPCC 201259</strain>
    </source>
</reference>
<sequence>MAPPFPRSEPRRRVHLAGSLPRSLAPDVAAGMRWVLDHAGSAQFSALPCDVDPNWIIDYLLSRAGSPGLEVAKPGDGSCYTAMPLYRVRGGRRLTVDDIALGRPREAVAAVAARREVGADLPVQISVPSSLDLAIFTVGMAQMPRVHAVFEQMIISEVVRISQRHSTEVTFQLESPAALCALHRVPTAARPATARLLAHQLARIITAAPRSARWTLHLCYGDLGHRALFQPSGLRPAVQVINALAARLRTVGFPVPAMHIPMAHGDQPPPASASAYVPLRDLARGVEVIAGCVDEGNPELSARALRHTEAALGQAVAGVGAACGHGRRTAEQTRLNLELAEHLAQTSRLPAGVR</sequence>
<organism evidence="2 3">
    <name type="scientific">Saccharopolyspora antimicrobica</name>
    <dbReference type="NCBI Taxonomy" id="455193"/>
    <lineage>
        <taxon>Bacteria</taxon>
        <taxon>Bacillati</taxon>
        <taxon>Actinomycetota</taxon>
        <taxon>Actinomycetes</taxon>
        <taxon>Pseudonocardiales</taxon>
        <taxon>Pseudonocardiaceae</taxon>
        <taxon>Saccharopolyspora</taxon>
    </lineage>
</organism>